<dbReference type="Gene3D" id="3.30.360.10">
    <property type="entry name" value="Dihydrodipicolinate Reductase, domain 2"/>
    <property type="match status" value="1"/>
</dbReference>
<dbReference type="InterPro" id="IPR051317">
    <property type="entry name" value="Gfo/Idh/MocA_oxidoreduct"/>
</dbReference>
<dbReference type="EMBL" id="JAGSOT010000007">
    <property type="protein sequence ID" value="MBR7795150.1"/>
    <property type="molecule type" value="Genomic_DNA"/>
</dbReference>
<dbReference type="RefSeq" id="WP_166529974.1">
    <property type="nucleotide sequence ID" value="NZ_JAGSOT010000007.1"/>
</dbReference>
<protein>
    <submittedName>
        <fullName evidence="5">Gfo/Idh/MocA family oxidoreductase</fullName>
    </submittedName>
</protein>
<evidence type="ECO:0000313" key="6">
    <source>
        <dbReference type="Proteomes" id="UP000675284"/>
    </source>
</evidence>
<comment type="similarity">
    <text evidence="1">Belongs to the Gfo/Idh/MocA family.</text>
</comment>
<proteinExistence type="inferred from homology"/>
<comment type="caution">
    <text evidence="5">The sequence shown here is derived from an EMBL/GenBank/DDBJ whole genome shotgun (WGS) entry which is preliminary data.</text>
</comment>
<name>A0A941IBD9_9BACI</name>
<dbReference type="Pfam" id="PF02894">
    <property type="entry name" value="GFO_IDH_MocA_C"/>
    <property type="match status" value="1"/>
</dbReference>
<organism evidence="5 6">
    <name type="scientific">Virgibacillus salarius</name>
    <dbReference type="NCBI Taxonomy" id="447199"/>
    <lineage>
        <taxon>Bacteria</taxon>
        <taxon>Bacillati</taxon>
        <taxon>Bacillota</taxon>
        <taxon>Bacilli</taxon>
        <taxon>Bacillales</taxon>
        <taxon>Bacillaceae</taxon>
        <taxon>Virgibacillus</taxon>
    </lineage>
</organism>
<feature type="domain" description="Gfo/Idh/MocA-like oxidoreductase N-terminal" evidence="3">
    <location>
        <begin position="3"/>
        <end position="117"/>
    </location>
</feature>
<evidence type="ECO:0000256" key="1">
    <source>
        <dbReference type="ARBA" id="ARBA00010928"/>
    </source>
</evidence>
<dbReference type="PANTHER" id="PTHR43708">
    <property type="entry name" value="CONSERVED EXPRESSED OXIDOREDUCTASE (EUROFUNG)"/>
    <property type="match status" value="1"/>
</dbReference>
<evidence type="ECO:0000259" key="4">
    <source>
        <dbReference type="Pfam" id="PF02894"/>
    </source>
</evidence>
<dbReference type="SUPFAM" id="SSF55347">
    <property type="entry name" value="Glyceraldehyde-3-phosphate dehydrogenase-like, C-terminal domain"/>
    <property type="match status" value="1"/>
</dbReference>
<accession>A0A941IBD9</accession>
<keyword evidence="2" id="KW-0560">Oxidoreductase</keyword>
<dbReference type="SUPFAM" id="SSF51735">
    <property type="entry name" value="NAD(P)-binding Rossmann-fold domains"/>
    <property type="match status" value="1"/>
</dbReference>
<dbReference type="GO" id="GO:0000166">
    <property type="term" value="F:nucleotide binding"/>
    <property type="evidence" value="ECO:0007669"/>
    <property type="project" value="InterPro"/>
</dbReference>
<dbReference type="Pfam" id="PF01408">
    <property type="entry name" value="GFO_IDH_MocA"/>
    <property type="match status" value="1"/>
</dbReference>
<dbReference type="AlphaFoldDB" id="A0A941IBD9"/>
<dbReference type="PANTHER" id="PTHR43708:SF5">
    <property type="entry name" value="CONSERVED EXPRESSED OXIDOREDUCTASE (EUROFUNG)-RELATED"/>
    <property type="match status" value="1"/>
</dbReference>
<gene>
    <name evidence="5" type="ORF">KCX74_03730</name>
</gene>
<keyword evidence="6" id="KW-1185">Reference proteome</keyword>
<dbReference type="InterPro" id="IPR036291">
    <property type="entry name" value="NAD(P)-bd_dom_sf"/>
</dbReference>
<evidence type="ECO:0000256" key="2">
    <source>
        <dbReference type="ARBA" id="ARBA00023002"/>
    </source>
</evidence>
<reference evidence="5" key="1">
    <citation type="submission" date="2021-04" db="EMBL/GenBank/DDBJ databases">
        <title>Isolation and polyphasic classification of algal microorganism.</title>
        <authorList>
            <person name="Wang S."/>
        </authorList>
    </citation>
    <scope>NUCLEOTIDE SEQUENCE</scope>
    <source>
        <strain evidence="5">720a</strain>
    </source>
</reference>
<dbReference type="InterPro" id="IPR000683">
    <property type="entry name" value="Gfo/Idh/MocA-like_OxRdtase_N"/>
</dbReference>
<dbReference type="Gene3D" id="3.40.50.720">
    <property type="entry name" value="NAD(P)-binding Rossmann-like Domain"/>
    <property type="match status" value="1"/>
</dbReference>
<sequence>MKRIGIVGAGGIAKAHAIALSTIKNVELVGVHDINNHHSEQLVRSFGGKSYPDYTELMQDVDGIIVTSPNFCHKEHTLQALYENKHVLCEKPMAISIEEANLMRKTAEQNSALAVMGFNYRYLEIVNILRSLIISNELGHVLAIKIHFKKNSALRRKKYTWRDDANSKKTSGTLGDLGIHLIDLIWYLFKSNFKEETVNVKIETNVKTKEDKHVHVDDYAEVFGQLENQVFVNLITSKISDIEECGFGIEVIGHKKEFKYHTKNPLVYELKAGIDKEEYSVPPTLLYNPPTEFYGWADSFRNELIAWINKANQKPLVDIPTFADGYRSQEILEMFFQKEKTNKYQELVTS</sequence>
<feature type="domain" description="Gfo/Idh/MocA-like oxidoreductase C-terminal" evidence="4">
    <location>
        <begin position="130"/>
        <end position="344"/>
    </location>
</feature>
<dbReference type="Proteomes" id="UP000675284">
    <property type="component" value="Unassembled WGS sequence"/>
</dbReference>
<dbReference type="GO" id="GO:0016491">
    <property type="term" value="F:oxidoreductase activity"/>
    <property type="evidence" value="ECO:0007669"/>
    <property type="project" value="UniProtKB-KW"/>
</dbReference>
<evidence type="ECO:0000259" key="3">
    <source>
        <dbReference type="Pfam" id="PF01408"/>
    </source>
</evidence>
<evidence type="ECO:0000313" key="5">
    <source>
        <dbReference type="EMBL" id="MBR7795150.1"/>
    </source>
</evidence>
<dbReference type="InterPro" id="IPR004104">
    <property type="entry name" value="Gfo/Idh/MocA-like_OxRdtase_C"/>
</dbReference>